<proteinExistence type="predicted"/>
<evidence type="ECO:0000256" key="1">
    <source>
        <dbReference type="SAM" id="MobiDB-lite"/>
    </source>
</evidence>
<dbReference type="AlphaFoldDB" id="A0A645B147"/>
<feature type="region of interest" description="Disordered" evidence="1">
    <location>
        <begin position="88"/>
        <end position="112"/>
    </location>
</feature>
<gene>
    <name evidence="2" type="ORF">SDC9_105619</name>
</gene>
<dbReference type="EMBL" id="VSSQ01016952">
    <property type="protein sequence ID" value="MPM58786.1"/>
    <property type="molecule type" value="Genomic_DNA"/>
</dbReference>
<accession>A0A645B147</accession>
<name>A0A645B147_9ZZZZ</name>
<comment type="caution">
    <text evidence="2">The sequence shown here is derived from an EMBL/GenBank/DDBJ whole genome shotgun (WGS) entry which is preliminary data.</text>
</comment>
<evidence type="ECO:0000313" key="2">
    <source>
        <dbReference type="EMBL" id="MPM58786.1"/>
    </source>
</evidence>
<organism evidence="2">
    <name type="scientific">bioreactor metagenome</name>
    <dbReference type="NCBI Taxonomy" id="1076179"/>
    <lineage>
        <taxon>unclassified sequences</taxon>
        <taxon>metagenomes</taxon>
        <taxon>ecological metagenomes</taxon>
    </lineage>
</organism>
<protein>
    <submittedName>
        <fullName evidence="2">Uncharacterized protein</fullName>
    </submittedName>
</protein>
<sequence>MVGLAVLSHQPGTVNGKDDMKALNGNVVDQHIVAPLKERGIDREHGDHPLLGHTGGHRHRVAFRDPHVKKARGIFPGELIEPRSRLHCGGDGADTPVTQGKPAHSLTESIGKPGFGRFKRKAGLLGEGRNAVIEIRVFHRRLIPVPLGGSDMEQNGGFELLGVAQKPGKSAYIVAGDRPQIDESHILEHTAREKGAFDGCLHLVGKAVNTVAEGQNIRQLSIDGPESDILRLEPLVGQVLGNAAHIFGDGHPVIVKYDDERFAAFSGVGESLIGEPAGERPVADERHDAVVLFQQGSGPCHAQRHGHRVGGVAGHKSVVRRLAGLGVS</sequence>
<reference evidence="2" key="1">
    <citation type="submission" date="2019-08" db="EMBL/GenBank/DDBJ databases">
        <authorList>
            <person name="Kucharzyk K."/>
            <person name="Murdoch R.W."/>
            <person name="Higgins S."/>
            <person name="Loffler F."/>
        </authorList>
    </citation>
    <scope>NUCLEOTIDE SEQUENCE</scope>
</reference>